<evidence type="ECO:0000313" key="9">
    <source>
        <dbReference type="EnsemblFungi" id="EJT73607"/>
    </source>
</evidence>
<feature type="binding site" evidence="6">
    <location>
        <position position="192"/>
    </location>
    <ligand>
        <name>substrate</name>
    </ligand>
</feature>
<feature type="active site" description="Acyl-ester intermediate" evidence="5">
    <location>
        <position position="241"/>
    </location>
</feature>
<feature type="active site" description="Charge relay system" evidence="5">
    <location>
        <position position="217"/>
    </location>
</feature>
<dbReference type="InterPro" id="IPR023631">
    <property type="entry name" value="Amidase_dom"/>
</dbReference>
<dbReference type="EMBL" id="GL385398">
    <property type="protein sequence ID" value="EJT73607.1"/>
    <property type="molecule type" value="Genomic_DNA"/>
</dbReference>
<reference evidence="10" key="1">
    <citation type="submission" date="2010-07" db="EMBL/GenBank/DDBJ databases">
        <title>The genome sequence of Gaeumannomyces graminis var. tritici strain R3-111a-1.</title>
        <authorList>
            <consortium name="The Broad Institute Genome Sequencing Platform"/>
            <person name="Ma L.-J."/>
            <person name="Dead R."/>
            <person name="Young S."/>
            <person name="Zeng Q."/>
            <person name="Koehrsen M."/>
            <person name="Alvarado L."/>
            <person name="Berlin A."/>
            <person name="Chapman S.B."/>
            <person name="Chen Z."/>
            <person name="Freedman E."/>
            <person name="Gellesch M."/>
            <person name="Goldberg J."/>
            <person name="Griggs A."/>
            <person name="Gujja S."/>
            <person name="Heilman E.R."/>
            <person name="Heiman D."/>
            <person name="Hepburn T."/>
            <person name="Howarth C."/>
            <person name="Jen D."/>
            <person name="Larson L."/>
            <person name="Mehta T."/>
            <person name="Neiman D."/>
            <person name="Pearson M."/>
            <person name="Roberts A."/>
            <person name="Saif S."/>
            <person name="Shea T."/>
            <person name="Shenoy N."/>
            <person name="Sisk P."/>
            <person name="Stolte C."/>
            <person name="Sykes S."/>
            <person name="Walk T."/>
            <person name="White J."/>
            <person name="Yandava C."/>
            <person name="Haas B."/>
            <person name="Nusbaum C."/>
            <person name="Birren B."/>
        </authorList>
    </citation>
    <scope>NUCLEOTIDE SEQUENCE [LARGE SCALE GENOMIC DNA]</scope>
    <source>
        <strain evidence="10">R3-111a-1</strain>
    </source>
</reference>
<feature type="active site" description="Charge relay system" evidence="5">
    <location>
        <position position="144"/>
    </location>
</feature>
<evidence type="ECO:0000259" key="7">
    <source>
        <dbReference type="Pfam" id="PF01425"/>
    </source>
</evidence>
<dbReference type="EnsemblFungi" id="EJT73607">
    <property type="protein sequence ID" value="EJT73607"/>
    <property type="gene ID" value="GGTG_07463"/>
</dbReference>
<evidence type="ECO:0000256" key="3">
    <source>
        <dbReference type="ARBA" id="ARBA00012922"/>
    </source>
</evidence>
<dbReference type="PROSITE" id="PS00571">
    <property type="entry name" value="AMIDASES"/>
    <property type="match status" value="1"/>
</dbReference>
<dbReference type="PANTHER" id="PTHR46072">
    <property type="entry name" value="AMIDASE-RELATED-RELATED"/>
    <property type="match status" value="1"/>
</dbReference>
<keyword evidence="10" id="KW-1185">Reference proteome</keyword>
<proteinExistence type="inferred from homology"/>
<evidence type="ECO:0000256" key="4">
    <source>
        <dbReference type="ARBA" id="ARBA00022801"/>
    </source>
</evidence>
<reference evidence="9" key="5">
    <citation type="submission" date="2018-04" db="UniProtKB">
        <authorList>
            <consortium name="EnsemblFungi"/>
        </authorList>
    </citation>
    <scope>IDENTIFICATION</scope>
    <source>
        <strain evidence="9">R3-111a-1</strain>
    </source>
</reference>
<sequence length="554" mass="59810">MQVVQTKPVPTGTPEFEAKRAALLQEFAKKVPRDLCLPDDIFTNPPVDVTGIPASCGILSARELEITGEHDATSLADAIANRRYTAVEVAVAFCKRAIVAHQLTACLVEWFMDDAVAQARRLDAHLAEHGTTVGPLHGVPVSIKGHIPIAGTSGHGGSMAEIAKSDRDCQIVAILRGLGAVFYCKTAQPQTMMHLESDSFRGRVLNPYNIHLSAGGSSGGEAALVAMRGSALGVGTDIGGSVRGPAAFCGIHGLKTTSRVLPMRDFAPHPFAAELNVLVSAGPMCRSLRDMDLFMRIVLAARPHLLDPNIVPIPWTGLATERPRRPLKVGIVVNDGFVEPQPPVKRAVEWARRLLSDPRHAGAIEVKPFKPHGAAEAWKLVRRLYWPDGGSAVRDPLVAAGEPVHPLSAAIWADEEAGGVRSALDVNNMRRERDEFRYAFAESWEAQDVDVVLGPSFVGPACAHDTALCWTYTSLYNLVDYPGVVFPTPIRAEAGEVYDDVYTPLSDECRRTRDLWDKGSFVGAPVALQLVARKYHDSHLLLALGTLEAILAGK</sequence>
<dbReference type="AlphaFoldDB" id="J3P1R5"/>
<dbReference type="PIRSF" id="PIRSF001221">
    <property type="entry name" value="Amidase_fungi"/>
    <property type="match status" value="1"/>
</dbReference>
<dbReference type="OrthoDB" id="6428749at2759"/>
<dbReference type="GeneID" id="20347921"/>
<name>J3P1R5_GAET3</name>
<evidence type="ECO:0000256" key="2">
    <source>
        <dbReference type="ARBA" id="ARBA00009199"/>
    </source>
</evidence>
<comment type="similarity">
    <text evidence="2">Belongs to the amidase family.</text>
</comment>
<gene>
    <name evidence="9" type="primary">20347921</name>
    <name evidence="8" type="ORF">GGTG_07463</name>
</gene>
<dbReference type="Pfam" id="PF01425">
    <property type="entry name" value="Amidase"/>
    <property type="match status" value="1"/>
</dbReference>
<dbReference type="Proteomes" id="UP000006039">
    <property type="component" value="Unassembled WGS sequence"/>
</dbReference>
<evidence type="ECO:0000256" key="6">
    <source>
        <dbReference type="PIRSR" id="PIRSR001221-2"/>
    </source>
</evidence>
<comment type="catalytic activity">
    <reaction evidence="1">
        <text>a monocarboxylic acid amide + H2O = a monocarboxylate + NH4(+)</text>
        <dbReference type="Rhea" id="RHEA:12020"/>
        <dbReference type="ChEBI" id="CHEBI:15377"/>
        <dbReference type="ChEBI" id="CHEBI:28938"/>
        <dbReference type="ChEBI" id="CHEBI:35757"/>
        <dbReference type="ChEBI" id="CHEBI:83628"/>
        <dbReference type="EC" id="3.5.1.4"/>
    </reaction>
</comment>
<feature type="binding site" evidence="6">
    <location>
        <begin position="238"/>
        <end position="241"/>
    </location>
    <ligand>
        <name>substrate</name>
    </ligand>
</feature>
<reference evidence="8" key="3">
    <citation type="submission" date="2010-09" db="EMBL/GenBank/DDBJ databases">
        <title>Annotation of Gaeumannomyces graminis var. tritici R3-111a-1.</title>
        <authorList>
            <consortium name="The Broad Institute Genome Sequencing Platform"/>
            <person name="Ma L.-J."/>
            <person name="Dead R."/>
            <person name="Young S.K."/>
            <person name="Zeng Q."/>
            <person name="Gargeya S."/>
            <person name="Fitzgerald M."/>
            <person name="Haas B."/>
            <person name="Abouelleil A."/>
            <person name="Alvarado L."/>
            <person name="Arachchi H.M."/>
            <person name="Berlin A."/>
            <person name="Brown A."/>
            <person name="Chapman S.B."/>
            <person name="Chen Z."/>
            <person name="Dunbar C."/>
            <person name="Freedman E."/>
            <person name="Gearin G."/>
            <person name="Gellesch M."/>
            <person name="Goldberg J."/>
            <person name="Griggs A."/>
            <person name="Gujja S."/>
            <person name="Heiman D."/>
            <person name="Howarth C."/>
            <person name="Larson L."/>
            <person name="Lui A."/>
            <person name="MacDonald P.J.P."/>
            <person name="Mehta T."/>
            <person name="Montmayeur A."/>
            <person name="Murphy C."/>
            <person name="Neiman D."/>
            <person name="Pearson M."/>
            <person name="Priest M."/>
            <person name="Roberts A."/>
            <person name="Saif S."/>
            <person name="Shea T."/>
            <person name="Shenoy N."/>
            <person name="Sisk P."/>
            <person name="Stolte C."/>
            <person name="Sykes S."/>
            <person name="Yandava C."/>
            <person name="Wortman J."/>
            <person name="Nusbaum C."/>
            <person name="Birren B."/>
        </authorList>
    </citation>
    <scope>NUCLEOTIDE SEQUENCE</scope>
    <source>
        <strain evidence="8">R3-111a-1</strain>
    </source>
</reference>
<dbReference type="SUPFAM" id="SSF75304">
    <property type="entry name" value="Amidase signature (AS) enzymes"/>
    <property type="match status" value="1"/>
</dbReference>
<dbReference type="Gene3D" id="3.90.1300.10">
    <property type="entry name" value="Amidase signature (AS) domain"/>
    <property type="match status" value="1"/>
</dbReference>
<organism evidence="8">
    <name type="scientific">Gaeumannomyces tritici (strain R3-111a-1)</name>
    <name type="common">Wheat and barley take-all root rot fungus</name>
    <name type="synonym">Gaeumannomyces graminis var. tritici</name>
    <dbReference type="NCBI Taxonomy" id="644352"/>
    <lineage>
        <taxon>Eukaryota</taxon>
        <taxon>Fungi</taxon>
        <taxon>Dikarya</taxon>
        <taxon>Ascomycota</taxon>
        <taxon>Pezizomycotina</taxon>
        <taxon>Sordariomycetes</taxon>
        <taxon>Sordariomycetidae</taxon>
        <taxon>Magnaporthales</taxon>
        <taxon>Magnaporthaceae</taxon>
        <taxon>Gaeumannomyces</taxon>
    </lineage>
</organism>
<dbReference type="InterPro" id="IPR036928">
    <property type="entry name" value="AS_sf"/>
</dbReference>
<feature type="binding site" evidence="6">
    <location>
        <position position="217"/>
    </location>
    <ligand>
        <name>substrate</name>
    </ligand>
</feature>
<evidence type="ECO:0000256" key="1">
    <source>
        <dbReference type="ARBA" id="ARBA00001311"/>
    </source>
</evidence>
<dbReference type="eggNOG" id="KOG1212">
    <property type="taxonomic scope" value="Eukaryota"/>
</dbReference>
<evidence type="ECO:0000256" key="5">
    <source>
        <dbReference type="PIRSR" id="PIRSR001221-1"/>
    </source>
</evidence>
<dbReference type="VEuPathDB" id="FungiDB:GGTG_07463"/>
<reference evidence="9" key="4">
    <citation type="journal article" date="2015" name="G3 (Bethesda)">
        <title>Genome sequences of three phytopathogenic species of the Magnaporthaceae family of fungi.</title>
        <authorList>
            <person name="Okagaki L.H."/>
            <person name="Nunes C.C."/>
            <person name="Sailsbery J."/>
            <person name="Clay B."/>
            <person name="Brown D."/>
            <person name="John T."/>
            <person name="Oh Y."/>
            <person name="Young N."/>
            <person name="Fitzgerald M."/>
            <person name="Haas B.J."/>
            <person name="Zeng Q."/>
            <person name="Young S."/>
            <person name="Adiconis X."/>
            <person name="Fan L."/>
            <person name="Levin J.Z."/>
            <person name="Mitchell T.K."/>
            <person name="Okubara P.A."/>
            <person name="Farman M.L."/>
            <person name="Kohn L.M."/>
            <person name="Birren B."/>
            <person name="Ma L.-J."/>
            <person name="Dean R.A."/>
        </authorList>
    </citation>
    <scope>NUCLEOTIDE SEQUENCE</scope>
    <source>
        <strain evidence="9">R3-111a-1</strain>
    </source>
</reference>
<dbReference type="EC" id="3.5.1.4" evidence="3"/>
<reference evidence="8" key="2">
    <citation type="submission" date="2010-07" db="EMBL/GenBank/DDBJ databases">
        <authorList>
            <consortium name="The Broad Institute Genome Sequencing Platform"/>
            <consortium name="Broad Institute Genome Sequencing Center for Infectious Disease"/>
            <person name="Ma L.-J."/>
            <person name="Dead R."/>
            <person name="Young S."/>
            <person name="Zeng Q."/>
            <person name="Koehrsen M."/>
            <person name="Alvarado L."/>
            <person name="Berlin A."/>
            <person name="Chapman S.B."/>
            <person name="Chen Z."/>
            <person name="Freedman E."/>
            <person name="Gellesch M."/>
            <person name="Goldberg J."/>
            <person name="Griggs A."/>
            <person name="Gujja S."/>
            <person name="Heilman E.R."/>
            <person name="Heiman D."/>
            <person name="Hepburn T."/>
            <person name="Howarth C."/>
            <person name="Jen D."/>
            <person name="Larson L."/>
            <person name="Mehta T."/>
            <person name="Neiman D."/>
            <person name="Pearson M."/>
            <person name="Roberts A."/>
            <person name="Saif S."/>
            <person name="Shea T."/>
            <person name="Shenoy N."/>
            <person name="Sisk P."/>
            <person name="Stolte C."/>
            <person name="Sykes S."/>
            <person name="Walk T."/>
            <person name="White J."/>
            <person name="Yandava C."/>
            <person name="Haas B."/>
            <person name="Nusbaum C."/>
            <person name="Birren B."/>
        </authorList>
    </citation>
    <scope>NUCLEOTIDE SEQUENCE</scope>
    <source>
        <strain evidence="8">R3-111a-1</strain>
    </source>
</reference>
<evidence type="ECO:0000313" key="10">
    <source>
        <dbReference type="Proteomes" id="UP000006039"/>
    </source>
</evidence>
<accession>J3P1R5</accession>
<dbReference type="STRING" id="644352.J3P1R5"/>
<dbReference type="GO" id="GO:0004040">
    <property type="term" value="F:amidase activity"/>
    <property type="evidence" value="ECO:0007669"/>
    <property type="project" value="UniProtKB-EC"/>
</dbReference>
<protein>
    <recommendedName>
        <fullName evidence="3">amidase</fullName>
        <ecNumber evidence="3">3.5.1.4</ecNumber>
    </recommendedName>
</protein>
<keyword evidence="4" id="KW-0378">Hydrolase</keyword>
<dbReference type="InterPro" id="IPR020556">
    <property type="entry name" value="Amidase_CS"/>
</dbReference>
<evidence type="ECO:0000313" key="8">
    <source>
        <dbReference type="EMBL" id="EJT73607.1"/>
    </source>
</evidence>
<feature type="domain" description="Amidase" evidence="7">
    <location>
        <begin position="89"/>
        <end position="541"/>
    </location>
</feature>
<dbReference type="RefSeq" id="XP_009223551.1">
    <property type="nucleotide sequence ID" value="XM_009225287.1"/>
</dbReference>
<dbReference type="HOGENOM" id="CLU_009600_9_2_1"/>
<dbReference type="PANTHER" id="PTHR46072:SF4">
    <property type="entry name" value="AMIDASE C550.07-RELATED"/>
    <property type="match status" value="1"/>
</dbReference>